<feature type="domain" description="Isopenicillin N synthase-like Fe(2+) 2OG dioxygenase" evidence="3">
    <location>
        <begin position="2"/>
        <end position="49"/>
    </location>
</feature>
<name>A0A9K3I1H7_HELAN</name>
<protein>
    <submittedName>
        <fullName evidence="4">Oxidoreductase</fullName>
        <ecNumber evidence="4">1.14.-.-</ecNumber>
    </submittedName>
</protein>
<reference evidence="4" key="1">
    <citation type="journal article" date="2017" name="Nature">
        <title>The sunflower genome provides insights into oil metabolism, flowering and Asterid evolution.</title>
        <authorList>
            <person name="Badouin H."/>
            <person name="Gouzy J."/>
            <person name="Grassa C.J."/>
            <person name="Murat F."/>
            <person name="Staton S.E."/>
            <person name="Cottret L."/>
            <person name="Lelandais-Briere C."/>
            <person name="Owens G.L."/>
            <person name="Carrere S."/>
            <person name="Mayjonade B."/>
            <person name="Legrand L."/>
            <person name="Gill N."/>
            <person name="Kane N.C."/>
            <person name="Bowers J.E."/>
            <person name="Hubner S."/>
            <person name="Bellec A."/>
            <person name="Berard A."/>
            <person name="Berges H."/>
            <person name="Blanchet N."/>
            <person name="Boniface M.C."/>
            <person name="Brunel D."/>
            <person name="Catrice O."/>
            <person name="Chaidir N."/>
            <person name="Claudel C."/>
            <person name="Donnadieu C."/>
            <person name="Faraut T."/>
            <person name="Fievet G."/>
            <person name="Helmstetter N."/>
            <person name="King M."/>
            <person name="Knapp S.J."/>
            <person name="Lai Z."/>
            <person name="Le Paslier M.C."/>
            <person name="Lippi Y."/>
            <person name="Lorenzon L."/>
            <person name="Mandel J.R."/>
            <person name="Marage G."/>
            <person name="Marchand G."/>
            <person name="Marquand E."/>
            <person name="Bret-Mestries E."/>
            <person name="Morien E."/>
            <person name="Nambeesan S."/>
            <person name="Nguyen T."/>
            <person name="Pegot-Espagnet P."/>
            <person name="Pouilly N."/>
            <person name="Raftis F."/>
            <person name="Sallet E."/>
            <person name="Schiex T."/>
            <person name="Thomas J."/>
            <person name="Vandecasteele C."/>
            <person name="Vares D."/>
            <person name="Vear F."/>
            <person name="Vautrin S."/>
            <person name="Crespi M."/>
            <person name="Mangin B."/>
            <person name="Burke J.M."/>
            <person name="Salse J."/>
            <person name="Munos S."/>
            <person name="Vincourt P."/>
            <person name="Rieseberg L.H."/>
            <person name="Langlade N.B."/>
        </authorList>
    </citation>
    <scope>NUCLEOTIDE SEQUENCE</scope>
    <source>
        <tissue evidence="4">Leaves</tissue>
    </source>
</reference>
<dbReference type="InterPro" id="IPR044861">
    <property type="entry name" value="IPNS-like_FE2OG_OXY"/>
</dbReference>
<accession>A0A9K3I1H7</accession>
<dbReference type="GO" id="GO:0046872">
    <property type="term" value="F:metal ion binding"/>
    <property type="evidence" value="ECO:0007669"/>
    <property type="project" value="UniProtKB-KW"/>
</dbReference>
<dbReference type="PANTHER" id="PTHR47991">
    <property type="entry name" value="OXOGLUTARATE/IRON-DEPENDENT DIOXYGENASE"/>
    <property type="match status" value="1"/>
</dbReference>
<keyword evidence="5" id="KW-1185">Reference proteome</keyword>
<evidence type="ECO:0000256" key="1">
    <source>
        <dbReference type="ARBA" id="ARBA00022723"/>
    </source>
</evidence>
<organism evidence="4 5">
    <name type="scientific">Helianthus annuus</name>
    <name type="common">Common sunflower</name>
    <dbReference type="NCBI Taxonomy" id="4232"/>
    <lineage>
        <taxon>Eukaryota</taxon>
        <taxon>Viridiplantae</taxon>
        <taxon>Streptophyta</taxon>
        <taxon>Embryophyta</taxon>
        <taxon>Tracheophyta</taxon>
        <taxon>Spermatophyta</taxon>
        <taxon>Magnoliopsida</taxon>
        <taxon>eudicotyledons</taxon>
        <taxon>Gunneridae</taxon>
        <taxon>Pentapetalae</taxon>
        <taxon>asterids</taxon>
        <taxon>campanulids</taxon>
        <taxon>Asterales</taxon>
        <taxon>Asteraceae</taxon>
        <taxon>Asteroideae</taxon>
        <taxon>Heliantheae alliance</taxon>
        <taxon>Heliantheae</taxon>
        <taxon>Helianthus</taxon>
    </lineage>
</organism>
<dbReference type="AlphaFoldDB" id="A0A9K3I1H7"/>
<dbReference type="InterPro" id="IPR027443">
    <property type="entry name" value="IPNS-like_sf"/>
</dbReference>
<dbReference type="Gene3D" id="2.60.120.330">
    <property type="entry name" value="B-lactam Antibiotic, Isopenicillin N Synthase, Chain"/>
    <property type="match status" value="1"/>
</dbReference>
<dbReference type="EMBL" id="MNCJ02000325">
    <property type="protein sequence ID" value="KAF5788219.1"/>
    <property type="molecule type" value="Genomic_DNA"/>
</dbReference>
<dbReference type="Gramene" id="mRNA:HanXRQr2_Chr10g0461601">
    <property type="protein sequence ID" value="mRNA:HanXRQr2_Chr10g0461601"/>
    <property type="gene ID" value="HanXRQr2_Chr10g0461601"/>
</dbReference>
<comment type="caution">
    <text evidence="4">The sequence shown here is derived from an EMBL/GenBank/DDBJ whole genome shotgun (WGS) entry which is preliminary data.</text>
</comment>
<evidence type="ECO:0000313" key="5">
    <source>
        <dbReference type="Proteomes" id="UP000215914"/>
    </source>
</evidence>
<reference evidence="4" key="2">
    <citation type="submission" date="2020-06" db="EMBL/GenBank/DDBJ databases">
        <title>Helianthus annuus Genome sequencing and assembly Release 2.</title>
        <authorList>
            <person name="Gouzy J."/>
            <person name="Langlade N."/>
            <person name="Munos S."/>
        </authorList>
    </citation>
    <scope>NUCLEOTIDE SEQUENCE</scope>
    <source>
        <tissue evidence="4">Leaves</tissue>
    </source>
</reference>
<dbReference type="EC" id="1.14.-.-" evidence="4"/>
<dbReference type="Pfam" id="PF03171">
    <property type="entry name" value="2OG-FeII_Oxy"/>
    <property type="match status" value="1"/>
</dbReference>
<gene>
    <name evidence="4" type="ORF">HanXRQr2_Chr10g0461601</name>
</gene>
<proteinExistence type="predicted"/>
<dbReference type="SUPFAM" id="SSF51197">
    <property type="entry name" value="Clavaminate synthase-like"/>
    <property type="match status" value="1"/>
</dbReference>
<dbReference type="GO" id="GO:0016491">
    <property type="term" value="F:oxidoreductase activity"/>
    <property type="evidence" value="ECO:0007669"/>
    <property type="project" value="UniProtKB-KW"/>
</dbReference>
<keyword evidence="4" id="KW-0560">Oxidoreductase</keyword>
<evidence type="ECO:0000256" key="2">
    <source>
        <dbReference type="ARBA" id="ARBA00023004"/>
    </source>
</evidence>
<dbReference type="InterPro" id="IPR050295">
    <property type="entry name" value="Plant_2OG-oxidoreductases"/>
</dbReference>
<evidence type="ECO:0000259" key="3">
    <source>
        <dbReference type="Pfam" id="PF03171"/>
    </source>
</evidence>
<keyword evidence="1" id="KW-0479">Metal-binding</keyword>
<keyword evidence="2" id="KW-0408">Iron</keyword>
<sequence length="75" mass="8471">MVPVIRDALFINLCDQMQILSNGIFKSPLHRVVTNKGKARISMAMFIEPDPNKEIGSVDVLVDEKTPRVYKTVKN</sequence>
<evidence type="ECO:0000313" key="4">
    <source>
        <dbReference type="EMBL" id="KAF5788219.1"/>
    </source>
</evidence>
<dbReference type="Proteomes" id="UP000215914">
    <property type="component" value="Unassembled WGS sequence"/>
</dbReference>